<dbReference type="Pfam" id="PF22638">
    <property type="entry name" value="FlgK_D1"/>
    <property type="match status" value="1"/>
</dbReference>
<dbReference type="PROSITE" id="PS00588">
    <property type="entry name" value="FLAGELLA_BB_ROD"/>
    <property type="match status" value="1"/>
</dbReference>
<evidence type="ECO:0000256" key="2">
    <source>
        <dbReference type="ARBA" id="ARBA00004613"/>
    </source>
</evidence>
<keyword evidence="5 7" id="KW-0964">Secreted</keyword>
<evidence type="ECO:0000256" key="5">
    <source>
        <dbReference type="ARBA" id="ARBA00022525"/>
    </source>
</evidence>
<evidence type="ECO:0000313" key="12">
    <source>
        <dbReference type="Proteomes" id="UP000008888"/>
    </source>
</evidence>
<dbReference type="GO" id="GO:0009424">
    <property type="term" value="C:bacterial-type flagellum hook"/>
    <property type="evidence" value="ECO:0007669"/>
    <property type="project" value="UniProtKB-UniRule"/>
</dbReference>
<dbReference type="PANTHER" id="PTHR30033">
    <property type="entry name" value="FLAGELLAR HOOK-ASSOCIATED PROTEIN 1"/>
    <property type="match status" value="1"/>
</dbReference>
<protein>
    <recommendedName>
        <fullName evidence="4 7">Flagellar hook-associated protein 1</fullName>
        <shortName evidence="7">HAP1</shortName>
    </recommendedName>
</protein>
<comment type="subcellular location">
    <subcellularLocation>
        <location evidence="1 7">Bacterial flagellum</location>
    </subcellularLocation>
    <subcellularLocation>
        <location evidence="2 7">Secreted</location>
    </subcellularLocation>
</comment>
<dbReference type="PRINTS" id="PR01005">
    <property type="entry name" value="FLGHOOKAP1"/>
</dbReference>
<gene>
    <name evidence="7" type="primary">flgK</name>
    <name evidence="11" type="ordered locus">Metme_1035</name>
</gene>
<dbReference type="PANTHER" id="PTHR30033:SF1">
    <property type="entry name" value="FLAGELLAR HOOK-ASSOCIATED PROTEIN 1"/>
    <property type="match status" value="1"/>
</dbReference>
<evidence type="ECO:0000256" key="4">
    <source>
        <dbReference type="ARBA" id="ARBA00016244"/>
    </source>
</evidence>
<dbReference type="NCBIfam" id="TIGR02492">
    <property type="entry name" value="flgK_ends"/>
    <property type="match status" value="1"/>
</dbReference>
<dbReference type="EMBL" id="CP002738">
    <property type="protein sequence ID" value="AEF99471.1"/>
    <property type="molecule type" value="Genomic_DNA"/>
</dbReference>
<evidence type="ECO:0000256" key="7">
    <source>
        <dbReference type="RuleBase" id="RU362065"/>
    </source>
</evidence>
<evidence type="ECO:0000313" key="11">
    <source>
        <dbReference type="EMBL" id="AEF99471.1"/>
    </source>
</evidence>
<accession>F9ZV38</accession>
<dbReference type="InterPro" id="IPR019776">
    <property type="entry name" value="Flagellar_basal_body_rod_CS"/>
</dbReference>
<evidence type="ECO:0000256" key="6">
    <source>
        <dbReference type="ARBA" id="ARBA00023143"/>
    </source>
</evidence>
<dbReference type="eggNOG" id="COG1256">
    <property type="taxonomic scope" value="Bacteria"/>
</dbReference>
<dbReference type="GO" id="GO:0005198">
    <property type="term" value="F:structural molecule activity"/>
    <property type="evidence" value="ECO:0007669"/>
    <property type="project" value="UniProtKB-UniRule"/>
</dbReference>
<organism evidence="11 12">
    <name type="scientific">Methylomonas methanica (strain DSM 25384 / MC09)</name>
    <dbReference type="NCBI Taxonomy" id="857087"/>
    <lineage>
        <taxon>Bacteria</taxon>
        <taxon>Pseudomonadati</taxon>
        <taxon>Pseudomonadota</taxon>
        <taxon>Gammaproteobacteria</taxon>
        <taxon>Methylococcales</taxon>
        <taxon>Methylococcaceae</taxon>
        <taxon>Methylomonas</taxon>
    </lineage>
</organism>
<comment type="similarity">
    <text evidence="3 7">Belongs to the flagella basal body rod proteins family.</text>
</comment>
<dbReference type="InterPro" id="IPR002371">
    <property type="entry name" value="FlgK"/>
</dbReference>
<dbReference type="AlphaFoldDB" id="F9ZV38"/>
<keyword evidence="6 7" id="KW-0975">Bacterial flagellum</keyword>
<sequence length="553" mass="58582">MAIGILGSALSGLAAFQRSLEVTSNNISNVNTEGYSRQRVELQTAPEQFVGHGYLGSGVNATNIKRSYDEFINTQQRSSATAFNDVDSFYTLSTQMDNLIANESTGLSPAIKSFFNAVNDVANDPTSIPARQVMLSEGDAIARQFNSMSNRFDDLRQQVNNNLDTSVQEVNGFANSIADLNRKIMDAVGKTSGQQQPNELMDQRDLLLSKISEKMDISVVPQPDGSFSVFTQQGQPLVLGTNASRLSLQGASNDPSRLQIMLNGEDITGNLSGGEIFGNIRFRDEMLDPAQNQLGLLATGLAVEFNKVHQDGYDLNGDAGLAFFDLGSATNLPVISKVQDGNLTVTADFVAPTAAVNLGASYRVDVTGTAPANVYTLTNLSDNSVASGLSDAGLAAFGFNLNFGGTGSVNVGDSFQVSPFFKAAESIQVNPAVTNPRQIAAASAPNQQGDNGKALELAGLESLNLMLGGKNSFTQVYGQLVADVGSQTHNASVSRSAQKVLLDQATQAREDLAGVNLDEEAANLIKFQNSYQAAARAVSVASTLFDSLLGVIR</sequence>
<feature type="domain" description="Flagellar hook-associated protein FlgK helical" evidence="10">
    <location>
        <begin position="94"/>
        <end position="324"/>
    </location>
</feature>
<dbReference type="InterPro" id="IPR010930">
    <property type="entry name" value="Flg_bb/hook_C_dom"/>
</dbReference>
<keyword evidence="11" id="KW-0969">Cilium</keyword>
<dbReference type="Proteomes" id="UP000008888">
    <property type="component" value="Chromosome"/>
</dbReference>
<feature type="domain" description="Flagellar basal body rod protein N-terminal" evidence="8">
    <location>
        <begin position="8"/>
        <end position="35"/>
    </location>
</feature>
<name>F9ZV38_METMM</name>
<keyword evidence="12" id="KW-1185">Reference proteome</keyword>
<reference evidence="12" key="3">
    <citation type="submission" date="2011-05" db="EMBL/GenBank/DDBJ databases">
        <title>Complete sequence of Methylomonas methanica MC09.</title>
        <authorList>
            <consortium name="US DOE Joint Genome Institute"/>
            <person name="Lucas S."/>
            <person name="Han J."/>
            <person name="Lapidus A."/>
            <person name="Cheng J.-F."/>
            <person name="Goodwin L."/>
            <person name="Pitluck S."/>
            <person name="Peters L."/>
            <person name="Mikhailova N."/>
            <person name="Teshima H."/>
            <person name="Han C."/>
            <person name="Tapia R."/>
            <person name="Land M."/>
            <person name="Hauser L."/>
            <person name="Kyrpides N."/>
            <person name="Ivanova N."/>
            <person name="Pagani I."/>
            <person name="Stein L."/>
            <person name="Woyke T."/>
        </authorList>
    </citation>
    <scope>NUCLEOTIDE SEQUENCE [LARGE SCALE GENOMIC DNA]</scope>
    <source>
        <strain evidence="12">MC09</strain>
    </source>
</reference>
<dbReference type="Pfam" id="PF06429">
    <property type="entry name" value="Flg_bbr_C"/>
    <property type="match status" value="1"/>
</dbReference>
<evidence type="ECO:0000259" key="8">
    <source>
        <dbReference type="Pfam" id="PF00460"/>
    </source>
</evidence>
<dbReference type="GO" id="GO:0044780">
    <property type="term" value="P:bacterial-type flagellum assembly"/>
    <property type="evidence" value="ECO:0007669"/>
    <property type="project" value="InterPro"/>
</dbReference>
<dbReference type="RefSeq" id="WP_013817737.1">
    <property type="nucleotide sequence ID" value="NC_015572.1"/>
</dbReference>
<proteinExistence type="inferred from homology"/>
<dbReference type="HOGENOM" id="CLU_012762_0_1_6"/>
<evidence type="ECO:0000256" key="3">
    <source>
        <dbReference type="ARBA" id="ARBA00009677"/>
    </source>
</evidence>
<evidence type="ECO:0000259" key="9">
    <source>
        <dbReference type="Pfam" id="PF06429"/>
    </source>
</evidence>
<feature type="domain" description="Flagellar basal-body/hook protein C-terminal" evidence="9">
    <location>
        <begin position="514"/>
        <end position="549"/>
    </location>
</feature>
<dbReference type="STRING" id="857087.Metme_1035"/>
<dbReference type="InterPro" id="IPR001444">
    <property type="entry name" value="Flag_bb_rod_N"/>
</dbReference>
<dbReference type="GO" id="GO:0005576">
    <property type="term" value="C:extracellular region"/>
    <property type="evidence" value="ECO:0007669"/>
    <property type="project" value="UniProtKB-SubCell"/>
</dbReference>
<dbReference type="InterPro" id="IPR053927">
    <property type="entry name" value="FlgK_helical"/>
</dbReference>
<keyword evidence="11" id="KW-0966">Cell projection</keyword>
<dbReference type="KEGG" id="mmt:Metme_1035"/>
<dbReference type="SUPFAM" id="SSF64518">
    <property type="entry name" value="Phase 1 flagellin"/>
    <property type="match status" value="1"/>
</dbReference>
<dbReference type="Pfam" id="PF00460">
    <property type="entry name" value="Flg_bb_rod"/>
    <property type="match status" value="1"/>
</dbReference>
<evidence type="ECO:0000256" key="1">
    <source>
        <dbReference type="ARBA" id="ARBA00004365"/>
    </source>
</evidence>
<reference key="2">
    <citation type="submission" date="2011-05" db="EMBL/GenBank/DDBJ databases">
        <title>Complete genome sequence of the aerobic marine methanotroph Methylomonas methanica MC09.</title>
        <authorList>
            <person name="Boden R."/>
            <person name="Cunliffe M."/>
            <person name="Scanlan J."/>
            <person name="Moussard H."/>
            <person name="Kits K.D."/>
            <person name="Klotz M."/>
            <person name="Jetten M."/>
            <person name="Vuilleumier S."/>
            <person name="Han J."/>
            <person name="Peters L."/>
            <person name="Mikhailova N."/>
            <person name="Teshima H."/>
            <person name="Tapia R."/>
            <person name="Kyrpides N."/>
            <person name="Ivanova N."/>
            <person name="Pagani I."/>
            <person name="Cheng J.-F."/>
            <person name="Goodwin L."/>
            <person name="Han C."/>
            <person name="Hauser L."/>
            <person name="Land M."/>
            <person name="Lapidus A."/>
            <person name="Lucas S."/>
            <person name="Pitluck S."/>
            <person name="Woyke T."/>
            <person name="Stein L.Y."/>
            <person name="Murrell C."/>
        </authorList>
    </citation>
    <scope>NUCLEOTIDE SEQUENCE</scope>
    <source>
        <strain>MC09</strain>
    </source>
</reference>
<reference evidence="11 12" key="1">
    <citation type="journal article" date="2011" name="J. Bacteriol.">
        <title>Complete Genome Sequence of the Aerobic Marine Methanotroph Methylomonas methanica MC09.</title>
        <authorList>
            <person name="Boden R."/>
            <person name="Cunliffe M."/>
            <person name="Scanlan J."/>
            <person name="Moussard H."/>
            <person name="Kits K.D."/>
            <person name="Klotz M.G."/>
            <person name="Jetten M.S."/>
            <person name="Vuilleumier S."/>
            <person name="Han J."/>
            <person name="Peters L."/>
            <person name="Mikhailova N."/>
            <person name="Teshima H."/>
            <person name="Tapia R."/>
            <person name="Kyrpides N."/>
            <person name="Ivanova N."/>
            <person name="Pagani I."/>
            <person name="Cheng J.F."/>
            <person name="Goodwin L."/>
            <person name="Han C."/>
            <person name="Hauser L."/>
            <person name="Land M.L."/>
            <person name="Lapidus A."/>
            <person name="Lucas S."/>
            <person name="Pitluck S."/>
            <person name="Woyke T."/>
            <person name="Stein L."/>
            <person name="Murrell J.C."/>
        </authorList>
    </citation>
    <scope>NUCLEOTIDE SEQUENCE [LARGE SCALE GENOMIC DNA]</scope>
    <source>
        <strain evidence="11 12">MC09</strain>
    </source>
</reference>
<keyword evidence="11" id="KW-0282">Flagellum</keyword>
<dbReference type="OrthoDB" id="9802553at2"/>
<evidence type="ECO:0000259" key="10">
    <source>
        <dbReference type="Pfam" id="PF22638"/>
    </source>
</evidence>